<sequence>MVPKLTEEEVLSLYNFIGNTSAYGISVPIAIKMRSSALHHLCSEMNVEGFNIGEAKAKIKSLRCTYYLEIDEIEKSTAPDAGGNVYVPKMEWFAELHAFIKNVAVKRKTMNNCSDKMLSTNTDTSADVFDHNTSLSEAKENLDQSSETVT</sequence>
<organism evidence="1 2">
    <name type="scientific">Popillia japonica</name>
    <name type="common">Japanese beetle</name>
    <dbReference type="NCBI Taxonomy" id="7064"/>
    <lineage>
        <taxon>Eukaryota</taxon>
        <taxon>Metazoa</taxon>
        <taxon>Ecdysozoa</taxon>
        <taxon>Arthropoda</taxon>
        <taxon>Hexapoda</taxon>
        <taxon>Insecta</taxon>
        <taxon>Pterygota</taxon>
        <taxon>Neoptera</taxon>
        <taxon>Endopterygota</taxon>
        <taxon>Coleoptera</taxon>
        <taxon>Polyphaga</taxon>
        <taxon>Scarabaeiformia</taxon>
        <taxon>Scarabaeidae</taxon>
        <taxon>Rutelinae</taxon>
        <taxon>Popillia</taxon>
    </lineage>
</organism>
<gene>
    <name evidence="1" type="ORF">QE152_g10228</name>
</gene>
<evidence type="ECO:0000313" key="2">
    <source>
        <dbReference type="Proteomes" id="UP001458880"/>
    </source>
</evidence>
<proteinExistence type="predicted"/>
<protein>
    <submittedName>
        <fullName evidence="1">Uncharacterized protein</fullName>
    </submittedName>
</protein>
<comment type="caution">
    <text evidence="1">The sequence shown here is derived from an EMBL/GenBank/DDBJ whole genome shotgun (WGS) entry which is preliminary data.</text>
</comment>
<dbReference type="EMBL" id="JASPKY010000092">
    <property type="protein sequence ID" value="KAK9737970.1"/>
    <property type="molecule type" value="Genomic_DNA"/>
</dbReference>
<evidence type="ECO:0000313" key="1">
    <source>
        <dbReference type="EMBL" id="KAK9737970.1"/>
    </source>
</evidence>
<accession>A0AAW1LV94</accession>
<dbReference type="Proteomes" id="UP001458880">
    <property type="component" value="Unassembled WGS sequence"/>
</dbReference>
<dbReference type="PANTHER" id="PTHR21505">
    <property type="entry name" value="MADF DOMAIN-CONTAINING PROTEIN-RELATED"/>
    <property type="match status" value="1"/>
</dbReference>
<dbReference type="PANTHER" id="PTHR21505:SF8">
    <property type="entry name" value="DPT-YFP REPRESSOR BY OVEREXPRESSION, ISOFORM D-RELATED"/>
    <property type="match status" value="1"/>
</dbReference>
<name>A0AAW1LV94_POPJA</name>
<dbReference type="AlphaFoldDB" id="A0AAW1LV94"/>
<keyword evidence="2" id="KW-1185">Reference proteome</keyword>
<reference evidence="1 2" key="1">
    <citation type="journal article" date="2024" name="BMC Genomics">
        <title>De novo assembly and annotation of Popillia japonica's genome with initial clues to its potential as an invasive pest.</title>
        <authorList>
            <person name="Cucini C."/>
            <person name="Boschi S."/>
            <person name="Funari R."/>
            <person name="Cardaioli E."/>
            <person name="Iannotti N."/>
            <person name="Marturano G."/>
            <person name="Paoli F."/>
            <person name="Bruttini M."/>
            <person name="Carapelli A."/>
            <person name="Frati F."/>
            <person name="Nardi F."/>
        </authorList>
    </citation>
    <scope>NUCLEOTIDE SEQUENCE [LARGE SCALE GENOMIC DNA]</scope>
    <source>
        <strain evidence="1">DMR45628</strain>
    </source>
</reference>